<feature type="compositionally biased region" description="Acidic residues" evidence="2">
    <location>
        <begin position="205"/>
        <end position="214"/>
    </location>
</feature>
<protein>
    <recommendedName>
        <fullName evidence="3">C2H2-type domain-containing protein</fullName>
    </recommendedName>
</protein>
<keyword evidence="1" id="KW-0862">Zinc</keyword>
<dbReference type="Proteomes" id="UP000639403">
    <property type="component" value="Unassembled WGS sequence"/>
</dbReference>
<organism evidence="4 5">
    <name type="scientific">Rhodonia placenta</name>
    <dbReference type="NCBI Taxonomy" id="104341"/>
    <lineage>
        <taxon>Eukaryota</taxon>
        <taxon>Fungi</taxon>
        <taxon>Dikarya</taxon>
        <taxon>Basidiomycota</taxon>
        <taxon>Agaricomycotina</taxon>
        <taxon>Agaricomycetes</taxon>
        <taxon>Polyporales</taxon>
        <taxon>Adustoporiaceae</taxon>
        <taxon>Rhodonia</taxon>
    </lineage>
</organism>
<keyword evidence="1" id="KW-0479">Metal-binding</keyword>
<evidence type="ECO:0000256" key="2">
    <source>
        <dbReference type="SAM" id="MobiDB-lite"/>
    </source>
</evidence>
<dbReference type="GO" id="GO:0008270">
    <property type="term" value="F:zinc ion binding"/>
    <property type="evidence" value="ECO:0007669"/>
    <property type="project" value="UniProtKB-KW"/>
</dbReference>
<evidence type="ECO:0000256" key="1">
    <source>
        <dbReference type="PROSITE-ProRule" id="PRU00042"/>
    </source>
</evidence>
<dbReference type="PROSITE" id="PS50157">
    <property type="entry name" value="ZINC_FINGER_C2H2_2"/>
    <property type="match status" value="1"/>
</dbReference>
<comment type="caution">
    <text evidence="4">The sequence shown here is derived from an EMBL/GenBank/DDBJ whole genome shotgun (WGS) entry which is preliminary data.</text>
</comment>
<reference evidence="4" key="1">
    <citation type="submission" date="2020-11" db="EMBL/GenBank/DDBJ databases">
        <authorList>
            <person name="Koelle M."/>
            <person name="Horta M.A.C."/>
            <person name="Nowrousian M."/>
            <person name="Ohm R.A."/>
            <person name="Benz P."/>
            <person name="Pilgard A."/>
        </authorList>
    </citation>
    <scope>NUCLEOTIDE SEQUENCE</scope>
    <source>
        <strain evidence="4">FPRL280</strain>
    </source>
</reference>
<keyword evidence="1" id="KW-0863">Zinc-finger</keyword>
<feature type="compositionally biased region" description="Low complexity" evidence="2">
    <location>
        <begin position="162"/>
        <end position="182"/>
    </location>
</feature>
<reference evidence="4" key="2">
    <citation type="journal article" name="Front. Microbiol.">
        <title>Degradative Capacity of Two Strains of Rhodonia placenta: From Phenotype to Genotype.</title>
        <authorList>
            <person name="Kolle M."/>
            <person name="Horta M.A.C."/>
            <person name="Nowrousian M."/>
            <person name="Ohm R.A."/>
            <person name="Benz J.P."/>
            <person name="Pilgard A."/>
        </authorList>
    </citation>
    <scope>NUCLEOTIDE SEQUENCE</scope>
    <source>
        <strain evidence="4">FPRL280</strain>
    </source>
</reference>
<proteinExistence type="predicted"/>
<dbReference type="InterPro" id="IPR013087">
    <property type="entry name" value="Znf_C2H2_type"/>
</dbReference>
<feature type="region of interest" description="Disordered" evidence="2">
    <location>
        <begin position="89"/>
        <end position="229"/>
    </location>
</feature>
<evidence type="ECO:0000313" key="4">
    <source>
        <dbReference type="EMBL" id="KAF9807160.1"/>
    </source>
</evidence>
<evidence type="ECO:0000313" key="5">
    <source>
        <dbReference type="Proteomes" id="UP000639403"/>
    </source>
</evidence>
<accession>A0A8H7NWB5</accession>
<dbReference type="Gene3D" id="3.30.160.60">
    <property type="entry name" value="Classic Zinc Finger"/>
    <property type="match status" value="1"/>
</dbReference>
<feature type="compositionally biased region" description="Polar residues" evidence="2">
    <location>
        <begin position="115"/>
        <end position="128"/>
    </location>
</feature>
<sequence length="321" mass="34753">MWVLLAVIYIPDILPFGKYSYYSNTQETTTSEEPGTTELGSDSDDLSVGVAAYGYGSSVSCASAPGLQHAGQGAVTSEHDNHRIGHNATLANEADTNSEVDTKVDQAESLPSVIDSASASESLDNSEAATPPTVGEVISSRRIERSEWITWQPRMTRSMTNAAASSSAQASTSAAGPSTSPQGQKRKSTDTDEDEDLPWQHEFRDEEDAYEEDEERHLRDTATAGPDGRWSCPAPNCGKLVSSLEIMIRHWKGCKKRPDPQSIPCPGCGKLFTRGDAMRRHHRNPNACEGYVADDEVRSKRGRGPKRGRGGGGGRKRARRG</sequence>
<name>A0A8H7NWB5_9APHY</name>
<evidence type="ECO:0000259" key="3">
    <source>
        <dbReference type="PROSITE" id="PS50157"/>
    </source>
</evidence>
<feature type="domain" description="C2H2-type" evidence="3">
    <location>
        <begin position="263"/>
        <end position="283"/>
    </location>
</feature>
<dbReference type="EMBL" id="JADOXO010000291">
    <property type="protein sequence ID" value="KAF9807160.1"/>
    <property type="molecule type" value="Genomic_DNA"/>
</dbReference>
<dbReference type="AlphaFoldDB" id="A0A8H7NWB5"/>
<feature type="compositionally biased region" description="Basic residues" evidence="2">
    <location>
        <begin position="300"/>
        <end position="321"/>
    </location>
</feature>
<feature type="region of interest" description="Disordered" evidence="2">
    <location>
        <begin position="295"/>
        <end position="321"/>
    </location>
</feature>
<gene>
    <name evidence="4" type="ORF">IEO21_08360</name>
</gene>